<gene>
    <name evidence="7" type="primary">HRSL1</name>
</gene>
<dbReference type="InterPro" id="IPR007053">
    <property type="entry name" value="LRAT_dom"/>
</dbReference>
<dbReference type="GO" id="GO:0005737">
    <property type="term" value="C:cytoplasm"/>
    <property type="evidence" value="ECO:0007669"/>
    <property type="project" value="TreeGrafter"/>
</dbReference>
<feature type="domain" description="LRAT" evidence="6">
    <location>
        <begin position="28"/>
        <end position="151"/>
    </location>
</feature>
<dbReference type="GO" id="GO:0004623">
    <property type="term" value="F:phospholipase A2 activity"/>
    <property type="evidence" value="ECO:0007669"/>
    <property type="project" value="TreeGrafter"/>
</dbReference>
<keyword evidence="5" id="KW-0812">Transmembrane</keyword>
<sequence length="184" mass="20640">MSNVELQSRYYNRDELRLFLAIVEYGDLVEFNRGLYNHWGVYVGHGQVTHLSNSAENMVNISATFRSTNSMASGGEASKGHIMTEKLVDVIGDSLYRINNSYDRDYPLVDVATMKRNISLEKGKNLTYDLWAYNCENFSKKVRNRHSVSHQVNDTITAAAVAGGAVLIGGLLLSQFNVAKRQNK</sequence>
<dbReference type="PANTHER" id="PTHR13943:SF77">
    <property type="entry name" value="LRAT DOMAIN-CONTAINING PROTEIN"/>
    <property type="match status" value="1"/>
</dbReference>
<keyword evidence="3" id="KW-0378">Hydrolase</keyword>
<evidence type="ECO:0000259" key="6">
    <source>
        <dbReference type="PROSITE" id="PS51934"/>
    </source>
</evidence>
<name>C1BPG3_CALRO</name>
<dbReference type="Gene3D" id="3.90.1720.10">
    <property type="entry name" value="endopeptidase domain like (from Nostoc punctiforme)"/>
    <property type="match status" value="1"/>
</dbReference>
<comment type="similarity">
    <text evidence="1">Belongs to the H-rev107 family.</text>
</comment>
<evidence type="ECO:0000256" key="4">
    <source>
        <dbReference type="ARBA" id="ARBA00023098"/>
    </source>
</evidence>
<keyword evidence="4" id="KW-0443">Lipid metabolism</keyword>
<evidence type="ECO:0000256" key="5">
    <source>
        <dbReference type="SAM" id="Phobius"/>
    </source>
</evidence>
<evidence type="ECO:0000256" key="1">
    <source>
        <dbReference type="ARBA" id="ARBA00007824"/>
    </source>
</evidence>
<dbReference type="PANTHER" id="PTHR13943">
    <property type="entry name" value="HRAS-LIKE SUPPRESSOR - RELATED"/>
    <property type="match status" value="1"/>
</dbReference>
<evidence type="ECO:0000313" key="7">
    <source>
        <dbReference type="EMBL" id="ACO10916.1"/>
    </source>
</evidence>
<reference evidence="7" key="1">
    <citation type="submission" date="2009-03" db="EMBL/GenBank/DDBJ databases">
        <title>Caligus rogercresseyi ESTs and full-length cDNAs.</title>
        <authorList>
            <person name="Yasuike M."/>
            <person name="von Schalburg K."/>
            <person name="Cooper G."/>
            <person name="Leong J."/>
            <person name="Jones S.R.M."/>
            <person name="Koop B.F."/>
        </authorList>
    </citation>
    <scope>NUCLEOTIDE SEQUENCE</scope>
    <source>
        <tissue evidence="7">Whole tissue</tissue>
    </source>
</reference>
<dbReference type="GO" id="GO:0070292">
    <property type="term" value="P:N-acylphosphatidylethanolamine metabolic process"/>
    <property type="evidence" value="ECO:0007669"/>
    <property type="project" value="TreeGrafter"/>
</dbReference>
<dbReference type="PROSITE" id="PS51934">
    <property type="entry name" value="LRAT"/>
    <property type="match status" value="1"/>
</dbReference>
<dbReference type="Pfam" id="PF04970">
    <property type="entry name" value="LRAT"/>
    <property type="match status" value="1"/>
</dbReference>
<dbReference type="InterPro" id="IPR051496">
    <property type="entry name" value="H-rev107_PLA/AT"/>
</dbReference>
<dbReference type="GO" id="GO:0016410">
    <property type="term" value="F:N-acyltransferase activity"/>
    <property type="evidence" value="ECO:0007669"/>
    <property type="project" value="TreeGrafter"/>
</dbReference>
<dbReference type="EMBL" id="BT076492">
    <property type="protein sequence ID" value="ACO10916.1"/>
    <property type="molecule type" value="mRNA"/>
</dbReference>
<keyword evidence="5" id="KW-0472">Membrane</keyword>
<accession>C1BPG3</accession>
<evidence type="ECO:0000256" key="3">
    <source>
        <dbReference type="ARBA" id="ARBA00022801"/>
    </source>
</evidence>
<evidence type="ECO:0000256" key="2">
    <source>
        <dbReference type="ARBA" id="ARBA00022679"/>
    </source>
</evidence>
<proteinExistence type="evidence at transcript level"/>
<dbReference type="AlphaFoldDB" id="C1BPG3"/>
<feature type="transmembrane region" description="Helical" evidence="5">
    <location>
        <begin position="155"/>
        <end position="174"/>
    </location>
</feature>
<keyword evidence="5" id="KW-1133">Transmembrane helix</keyword>
<keyword evidence="2" id="KW-0808">Transferase</keyword>
<protein>
    <submittedName>
        <fullName evidence="7">HRAS-like suppressor</fullName>
    </submittedName>
</protein>
<organism evidence="7">
    <name type="scientific">Caligus rogercresseyi</name>
    <name type="common">Sea louse</name>
    <dbReference type="NCBI Taxonomy" id="217165"/>
    <lineage>
        <taxon>Eukaryota</taxon>
        <taxon>Metazoa</taxon>
        <taxon>Ecdysozoa</taxon>
        <taxon>Arthropoda</taxon>
        <taxon>Crustacea</taxon>
        <taxon>Multicrustacea</taxon>
        <taxon>Hexanauplia</taxon>
        <taxon>Copepoda</taxon>
        <taxon>Siphonostomatoida</taxon>
        <taxon>Caligidae</taxon>
        <taxon>Caligus</taxon>
    </lineage>
</organism>
<dbReference type="GO" id="GO:0008970">
    <property type="term" value="F:phospholipase A1 activity"/>
    <property type="evidence" value="ECO:0007669"/>
    <property type="project" value="TreeGrafter"/>
</dbReference>